<protein>
    <submittedName>
        <fullName evidence="6">Uncharacterized protein</fullName>
    </submittedName>
</protein>
<gene>
    <name evidence="6" type="ORF">HMPREF1544_03930</name>
</gene>
<dbReference type="PANTHER" id="PTHR24123">
    <property type="entry name" value="ANKYRIN REPEAT-CONTAINING"/>
    <property type="match status" value="1"/>
</dbReference>
<dbReference type="OrthoDB" id="20872at2759"/>
<evidence type="ECO:0000256" key="3">
    <source>
        <dbReference type="PROSITE-ProRule" id="PRU00023"/>
    </source>
</evidence>
<feature type="coiled-coil region" evidence="4">
    <location>
        <begin position="77"/>
        <end position="132"/>
    </location>
</feature>
<dbReference type="STRING" id="1220926.S2KA51"/>
<evidence type="ECO:0000313" key="6">
    <source>
        <dbReference type="EMBL" id="EPB89190.1"/>
    </source>
</evidence>
<evidence type="ECO:0000256" key="2">
    <source>
        <dbReference type="ARBA" id="ARBA00023043"/>
    </source>
</evidence>
<dbReference type="PROSITE" id="PS50088">
    <property type="entry name" value="ANK_REPEAT"/>
    <property type="match status" value="2"/>
</dbReference>
<organism evidence="6 7">
    <name type="scientific">Mucor circinelloides f. circinelloides (strain 1006PhL)</name>
    <name type="common">Mucormycosis agent</name>
    <name type="synonym">Calyptromyces circinelloides</name>
    <dbReference type="NCBI Taxonomy" id="1220926"/>
    <lineage>
        <taxon>Eukaryota</taxon>
        <taxon>Fungi</taxon>
        <taxon>Fungi incertae sedis</taxon>
        <taxon>Mucoromycota</taxon>
        <taxon>Mucoromycotina</taxon>
        <taxon>Mucoromycetes</taxon>
        <taxon>Mucorales</taxon>
        <taxon>Mucorineae</taxon>
        <taxon>Mucoraceae</taxon>
        <taxon>Mucor</taxon>
    </lineage>
</organism>
<dbReference type="Gene3D" id="1.25.40.20">
    <property type="entry name" value="Ankyrin repeat-containing domain"/>
    <property type="match status" value="1"/>
</dbReference>
<keyword evidence="4" id="KW-0175">Coiled coil</keyword>
<dbReference type="AlphaFoldDB" id="S2KA51"/>
<feature type="compositionally biased region" description="Low complexity" evidence="5">
    <location>
        <begin position="524"/>
        <end position="555"/>
    </location>
</feature>
<dbReference type="VEuPathDB" id="FungiDB:HMPREF1544_03930"/>
<dbReference type="eggNOG" id="KOG4177">
    <property type="taxonomic scope" value="Eukaryota"/>
</dbReference>
<reference evidence="7" key="1">
    <citation type="submission" date="2013-05" db="EMBL/GenBank/DDBJ databases">
        <title>The Genome sequence of Mucor circinelloides f. circinelloides 1006PhL.</title>
        <authorList>
            <consortium name="The Broad Institute Genomics Platform"/>
            <person name="Cuomo C."/>
            <person name="Earl A."/>
            <person name="Findley K."/>
            <person name="Lee S.C."/>
            <person name="Walker B."/>
            <person name="Young S."/>
            <person name="Zeng Q."/>
            <person name="Gargeya S."/>
            <person name="Fitzgerald M."/>
            <person name="Haas B."/>
            <person name="Abouelleil A."/>
            <person name="Allen A.W."/>
            <person name="Alvarado L."/>
            <person name="Arachchi H.M."/>
            <person name="Berlin A.M."/>
            <person name="Chapman S.B."/>
            <person name="Gainer-Dewar J."/>
            <person name="Goldberg J."/>
            <person name="Griggs A."/>
            <person name="Gujja S."/>
            <person name="Hansen M."/>
            <person name="Howarth C."/>
            <person name="Imamovic A."/>
            <person name="Ireland A."/>
            <person name="Larimer J."/>
            <person name="McCowan C."/>
            <person name="Murphy C."/>
            <person name="Pearson M."/>
            <person name="Poon T.W."/>
            <person name="Priest M."/>
            <person name="Roberts A."/>
            <person name="Saif S."/>
            <person name="Shea T."/>
            <person name="Sisk P."/>
            <person name="Sykes S."/>
            <person name="Wortman J."/>
            <person name="Nusbaum C."/>
            <person name="Birren B."/>
        </authorList>
    </citation>
    <scope>NUCLEOTIDE SEQUENCE [LARGE SCALE GENOMIC DNA]</scope>
    <source>
        <strain evidence="7">1006PhL</strain>
    </source>
</reference>
<feature type="repeat" description="ANK" evidence="3">
    <location>
        <begin position="449"/>
        <end position="470"/>
    </location>
</feature>
<dbReference type="Proteomes" id="UP000014254">
    <property type="component" value="Unassembled WGS sequence"/>
</dbReference>
<dbReference type="PROSITE" id="PS50297">
    <property type="entry name" value="ANK_REP_REGION"/>
    <property type="match status" value="2"/>
</dbReference>
<evidence type="ECO:0000256" key="4">
    <source>
        <dbReference type="SAM" id="Coils"/>
    </source>
</evidence>
<feature type="region of interest" description="Disordered" evidence="5">
    <location>
        <begin position="512"/>
        <end position="556"/>
    </location>
</feature>
<sequence>MTTNEEYYQKLSLPPVPPLPSPSSIKSPTRLVFHRKYQEGEHERQLREVISQVDCDDLQKRLQLAMDKIVTCWTDKHDAMIDALDQLEKTRKKMEHRLNVQSRNYERSLKETQLYKSRLEQLQQQKAIYNNRRRSVLSSNASCISSKSFVSTSSARSSSSCSSSIRQSFSLVDEIIDPILFDNHLLVDSDNDEDIINNNNEFELYSALSNPDSSTLPLSPSITPIPSPLSLKSPSNDSSAAVPSAVTNPETPPDDILTFACGDGFWNTIARGKSDKAGVDLLLSNYIRRGGNPNVAKNSDTVKNVKEGYGLIHALIAVKNTSALQRVIDAGAKTSVYPLTSKKEDRITPIVLAAKLGYMNGVRLLIEHGGASILNDRGPYGENALHAAVQSGSDEMAGYVLRLSQNALLDMEDDNGATPLHYACITGKTRLITLFIRDCQARPDPRDKKGETPLHYAVRNRKLKVIAKLVGELGVYPNPYILKQVPTPLDLAKSGGLKTIAEYLKRVGAKTTKEMEKASKSGANNTSSTHPVHSSNSSTFSGESSVSGDSSNSPSTAVVGVRHYLHTKTSQILRGTFDL</sequence>
<dbReference type="InterPro" id="IPR051165">
    <property type="entry name" value="Multifunctional_ANK_Repeat"/>
</dbReference>
<keyword evidence="1" id="KW-0677">Repeat</keyword>
<feature type="region of interest" description="Disordered" evidence="5">
    <location>
        <begin position="227"/>
        <end position="249"/>
    </location>
</feature>
<feature type="compositionally biased region" description="Low complexity" evidence="5">
    <location>
        <begin position="227"/>
        <end position="239"/>
    </location>
</feature>
<evidence type="ECO:0000313" key="7">
    <source>
        <dbReference type="Proteomes" id="UP000014254"/>
    </source>
</evidence>
<dbReference type="InterPro" id="IPR002110">
    <property type="entry name" value="Ankyrin_rpt"/>
</dbReference>
<dbReference type="SMART" id="SM00248">
    <property type="entry name" value="ANK"/>
    <property type="match status" value="6"/>
</dbReference>
<keyword evidence="7" id="KW-1185">Reference proteome</keyword>
<keyword evidence="2 3" id="KW-0040">ANK repeat</keyword>
<evidence type="ECO:0000256" key="5">
    <source>
        <dbReference type="SAM" id="MobiDB-lite"/>
    </source>
</evidence>
<accession>S2KA51</accession>
<dbReference type="SUPFAM" id="SSF48403">
    <property type="entry name" value="Ankyrin repeat"/>
    <property type="match status" value="1"/>
</dbReference>
<dbReference type="EMBL" id="KE123938">
    <property type="protein sequence ID" value="EPB89190.1"/>
    <property type="molecule type" value="Genomic_DNA"/>
</dbReference>
<feature type="region of interest" description="Disordered" evidence="5">
    <location>
        <begin position="1"/>
        <end position="27"/>
    </location>
</feature>
<dbReference type="InterPro" id="IPR036770">
    <property type="entry name" value="Ankyrin_rpt-contain_sf"/>
</dbReference>
<dbReference type="Pfam" id="PF12796">
    <property type="entry name" value="Ank_2"/>
    <property type="match status" value="2"/>
</dbReference>
<name>S2KA51_MUCC1</name>
<dbReference type="InParanoid" id="S2KA51"/>
<dbReference type="PANTHER" id="PTHR24123:SF33">
    <property type="entry name" value="PROTEIN HOS4"/>
    <property type="match status" value="1"/>
</dbReference>
<feature type="repeat" description="ANK" evidence="3">
    <location>
        <begin position="415"/>
        <end position="437"/>
    </location>
</feature>
<evidence type="ECO:0000256" key="1">
    <source>
        <dbReference type="ARBA" id="ARBA00022737"/>
    </source>
</evidence>
<dbReference type="OMA" id="PYGENAL"/>
<proteinExistence type="predicted"/>